<feature type="non-terminal residue" evidence="1">
    <location>
        <position position="1"/>
    </location>
</feature>
<sequence>TGKELIELHENIARMPKLGSIKLYIACSASSAKRFINWLYRVDQKLIIEKSKEGVETTVDNAEIFVSFANFCHVIQRRELNDSGER</sequence>
<evidence type="ECO:0000313" key="2">
    <source>
        <dbReference type="Proteomes" id="UP001432322"/>
    </source>
</evidence>
<dbReference type="AlphaFoldDB" id="A0AAV5W3C2"/>
<proteinExistence type="predicted"/>
<evidence type="ECO:0000313" key="1">
    <source>
        <dbReference type="EMBL" id="GMT26641.1"/>
    </source>
</evidence>
<dbReference type="Proteomes" id="UP001432322">
    <property type="component" value="Unassembled WGS sequence"/>
</dbReference>
<gene>
    <name evidence="1" type="ORF">PFISCL1PPCAC_17938</name>
</gene>
<comment type="caution">
    <text evidence="1">The sequence shown here is derived from an EMBL/GenBank/DDBJ whole genome shotgun (WGS) entry which is preliminary data.</text>
</comment>
<feature type="non-terminal residue" evidence="1">
    <location>
        <position position="86"/>
    </location>
</feature>
<keyword evidence="2" id="KW-1185">Reference proteome</keyword>
<reference evidence="1" key="1">
    <citation type="submission" date="2023-10" db="EMBL/GenBank/DDBJ databases">
        <title>Genome assembly of Pristionchus species.</title>
        <authorList>
            <person name="Yoshida K."/>
            <person name="Sommer R.J."/>
        </authorList>
    </citation>
    <scope>NUCLEOTIDE SEQUENCE</scope>
    <source>
        <strain evidence="1">RS5133</strain>
    </source>
</reference>
<accession>A0AAV5W3C2</accession>
<dbReference type="EMBL" id="BTSY01000005">
    <property type="protein sequence ID" value="GMT26641.1"/>
    <property type="molecule type" value="Genomic_DNA"/>
</dbReference>
<protein>
    <submittedName>
        <fullName evidence="1">Uncharacterized protein</fullName>
    </submittedName>
</protein>
<organism evidence="1 2">
    <name type="scientific">Pristionchus fissidentatus</name>
    <dbReference type="NCBI Taxonomy" id="1538716"/>
    <lineage>
        <taxon>Eukaryota</taxon>
        <taxon>Metazoa</taxon>
        <taxon>Ecdysozoa</taxon>
        <taxon>Nematoda</taxon>
        <taxon>Chromadorea</taxon>
        <taxon>Rhabditida</taxon>
        <taxon>Rhabditina</taxon>
        <taxon>Diplogasteromorpha</taxon>
        <taxon>Diplogasteroidea</taxon>
        <taxon>Neodiplogasteridae</taxon>
        <taxon>Pristionchus</taxon>
    </lineage>
</organism>
<name>A0AAV5W3C2_9BILA</name>